<dbReference type="HAMAP" id="MF_01448">
    <property type="entry name" value="UPF0473"/>
    <property type="match status" value="1"/>
</dbReference>
<proteinExistence type="inferred from homology"/>
<dbReference type="STRING" id="1122184.SAMN02745176_01779"/>
<keyword evidence="3" id="KW-1185">Reference proteome</keyword>
<sequence length="93" mass="10697">MSDDMDFIVLYDEDGNETEFEVIATLELDDNEYAILLPSDADIDPESDEVDEVYVLRMEQDENGEDILVGIEDEEELNDVIKAYEELIKDESN</sequence>
<dbReference type="Proteomes" id="UP000184442">
    <property type="component" value="Unassembled WGS sequence"/>
</dbReference>
<dbReference type="EMBL" id="FQZS01000011">
    <property type="protein sequence ID" value="SHI91767.1"/>
    <property type="molecule type" value="Genomic_DNA"/>
</dbReference>
<organism evidence="2 3">
    <name type="scientific">Lutispora thermophila DSM 19022</name>
    <dbReference type="NCBI Taxonomy" id="1122184"/>
    <lineage>
        <taxon>Bacteria</taxon>
        <taxon>Bacillati</taxon>
        <taxon>Bacillota</taxon>
        <taxon>Clostridia</taxon>
        <taxon>Lutisporales</taxon>
        <taxon>Lutisporaceae</taxon>
        <taxon>Lutispora</taxon>
    </lineage>
</organism>
<evidence type="ECO:0000313" key="3">
    <source>
        <dbReference type="Proteomes" id="UP000184442"/>
    </source>
</evidence>
<dbReference type="InterPro" id="IPR009711">
    <property type="entry name" value="UPF0473"/>
</dbReference>
<name>A0A1M6F234_9FIRM</name>
<evidence type="ECO:0000256" key="1">
    <source>
        <dbReference type="HAMAP-Rule" id="MF_01448"/>
    </source>
</evidence>
<comment type="similarity">
    <text evidence="1">Belongs to the UPF0473 family.</text>
</comment>
<protein>
    <recommendedName>
        <fullName evidence="1">UPF0473 protein SAMN02745176_01779</fullName>
    </recommendedName>
</protein>
<dbReference type="Pfam" id="PF06949">
    <property type="entry name" value="DUF1292"/>
    <property type="match status" value="1"/>
</dbReference>
<accession>A0A1M6F234</accession>
<gene>
    <name evidence="2" type="ORF">SAMN02745176_01779</name>
</gene>
<reference evidence="2 3" key="1">
    <citation type="submission" date="2016-11" db="EMBL/GenBank/DDBJ databases">
        <authorList>
            <person name="Jaros S."/>
            <person name="Januszkiewicz K."/>
            <person name="Wedrychowicz H."/>
        </authorList>
    </citation>
    <scope>NUCLEOTIDE SEQUENCE [LARGE SCALE GENOMIC DNA]</scope>
    <source>
        <strain evidence="2 3">DSM 19022</strain>
    </source>
</reference>
<evidence type="ECO:0000313" key="2">
    <source>
        <dbReference type="EMBL" id="SHI91767.1"/>
    </source>
</evidence>
<dbReference type="OrthoDB" id="9811971at2"/>
<dbReference type="RefSeq" id="WP_073025861.1">
    <property type="nucleotide sequence ID" value="NZ_FQZS01000011.1"/>
</dbReference>
<dbReference type="AlphaFoldDB" id="A0A1M6F234"/>